<accession>A0A314UED2</accession>
<dbReference type="AlphaFoldDB" id="A0A314UED2"/>
<dbReference type="Gene3D" id="1.20.1280.50">
    <property type="match status" value="1"/>
</dbReference>
<dbReference type="InterPro" id="IPR050796">
    <property type="entry name" value="SCF_F-box_component"/>
</dbReference>
<sequence length="346" mass="39196">MRSTSSENSIYIPEEILIDILLRLPVKSLVRFMCVCKSWNDLIGSSSFIGRHVNSYVKNLNHAFLVGLQCTKGKPKIRRSIFFNETFKARCLDMGGSRLNGSSNGLLCLSSNSPDLYSPVSICNPSIMKYVGLPVTNLSRPPESEYQCVLAFGFNPGLNDYKVVSSGHAVSNGVAYWIMQAEKDYSLHLVSFDTGSEVFEKVLLPEAMWDGLQYYFGGFNDIHVYKESVCFVLPSGRVDHIDIWVLQEKCLHKLHTVLFPVTSPVPLGFKTNDEILLKYRKYGRRYLAIFNLQTKQINESRVMLPVHCYLDHRVDTYVASLLLLKDIRAQELKGISSVFPLCRGRN</sequence>
<dbReference type="EMBL" id="PJQY01003622">
    <property type="protein sequence ID" value="PQM35837.1"/>
    <property type="molecule type" value="Genomic_DNA"/>
</dbReference>
<dbReference type="InterPro" id="IPR036047">
    <property type="entry name" value="F-box-like_dom_sf"/>
</dbReference>
<comment type="caution">
    <text evidence="2">The sequence shown here is derived from an EMBL/GenBank/DDBJ whole genome shotgun (WGS) entry which is preliminary data.</text>
</comment>
<keyword evidence="3" id="KW-1185">Reference proteome</keyword>
<feature type="domain" description="F-box" evidence="1">
    <location>
        <begin position="6"/>
        <end position="60"/>
    </location>
</feature>
<name>A0A314UED2_PRUYE</name>
<dbReference type="Proteomes" id="UP000250321">
    <property type="component" value="Unassembled WGS sequence"/>
</dbReference>
<dbReference type="OrthoDB" id="1137387at2759"/>
<dbReference type="PROSITE" id="PS50181">
    <property type="entry name" value="FBOX"/>
    <property type="match status" value="1"/>
</dbReference>
<dbReference type="PANTHER" id="PTHR31672:SF10">
    <property type="entry name" value="F-BOX DOMAIN-CONTAINING PROTEIN"/>
    <property type="match status" value="1"/>
</dbReference>
<dbReference type="CDD" id="cd22157">
    <property type="entry name" value="F-box_AtFBW1-like"/>
    <property type="match status" value="1"/>
</dbReference>
<evidence type="ECO:0000259" key="1">
    <source>
        <dbReference type="PROSITE" id="PS50181"/>
    </source>
</evidence>
<protein>
    <submittedName>
        <fullName evidence="2">Putative F-box protein</fullName>
    </submittedName>
</protein>
<reference evidence="2 3" key="1">
    <citation type="submission" date="2018-02" db="EMBL/GenBank/DDBJ databases">
        <title>Draft genome of wild Prunus yedoensis var. nudiflora.</title>
        <authorList>
            <person name="Baek S."/>
            <person name="Kim J.-H."/>
            <person name="Choi K."/>
            <person name="Kim G.-B."/>
            <person name="Cho A."/>
            <person name="Jang H."/>
            <person name="Shin C.-H."/>
            <person name="Yu H.-J."/>
            <person name="Mun J.-H."/>
        </authorList>
    </citation>
    <scope>NUCLEOTIDE SEQUENCE [LARGE SCALE GENOMIC DNA]</scope>
    <source>
        <strain evidence="3">cv. Jeju island</strain>
        <tissue evidence="2">Leaf</tissue>
    </source>
</reference>
<evidence type="ECO:0000313" key="2">
    <source>
        <dbReference type="EMBL" id="PQM35837.1"/>
    </source>
</evidence>
<evidence type="ECO:0000313" key="3">
    <source>
        <dbReference type="Proteomes" id="UP000250321"/>
    </source>
</evidence>
<dbReference type="SUPFAM" id="SSF81383">
    <property type="entry name" value="F-box domain"/>
    <property type="match status" value="1"/>
</dbReference>
<gene>
    <name evidence="2" type="ORF">Pyn_18651</name>
</gene>
<dbReference type="Pfam" id="PF00646">
    <property type="entry name" value="F-box"/>
    <property type="match status" value="1"/>
</dbReference>
<dbReference type="SMART" id="SM00256">
    <property type="entry name" value="FBOX"/>
    <property type="match status" value="1"/>
</dbReference>
<dbReference type="PANTHER" id="PTHR31672">
    <property type="entry name" value="BNACNNG10540D PROTEIN"/>
    <property type="match status" value="1"/>
</dbReference>
<proteinExistence type="predicted"/>
<dbReference type="STRING" id="2094558.A0A314UED2"/>
<dbReference type="InterPro" id="IPR001810">
    <property type="entry name" value="F-box_dom"/>
</dbReference>
<organism evidence="2 3">
    <name type="scientific">Prunus yedoensis var. nudiflora</name>
    <dbReference type="NCBI Taxonomy" id="2094558"/>
    <lineage>
        <taxon>Eukaryota</taxon>
        <taxon>Viridiplantae</taxon>
        <taxon>Streptophyta</taxon>
        <taxon>Embryophyta</taxon>
        <taxon>Tracheophyta</taxon>
        <taxon>Spermatophyta</taxon>
        <taxon>Magnoliopsida</taxon>
        <taxon>eudicotyledons</taxon>
        <taxon>Gunneridae</taxon>
        <taxon>Pentapetalae</taxon>
        <taxon>rosids</taxon>
        <taxon>fabids</taxon>
        <taxon>Rosales</taxon>
        <taxon>Rosaceae</taxon>
        <taxon>Amygdaloideae</taxon>
        <taxon>Amygdaleae</taxon>
        <taxon>Prunus</taxon>
    </lineage>
</organism>